<dbReference type="CDD" id="cd00082">
    <property type="entry name" value="HisKA"/>
    <property type="match status" value="1"/>
</dbReference>
<organism evidence="18 19">
    <name type="scientific">Geosmithia morbida</name>
    <dbReference type="NCBI Taxonomy" id="1094350"/>
    <lineage>
        <taxon>Eukaryota</taxon>
        <taxon>Fungi</taxon>
        <taxon>Dikarya</taxon>
        <taxon>Ascomycota</taxon>
        <taxon>Pezizomycotina</taxon>
        <taxon>Sordariomycetes</taxon>
        <taxon>Hypocreomycetidae</taxon>
        <taxon>Hypocreales</taxon>
        <taxon>Bionectriaceae</taxon>
        <taxon>Geosmithia</taxon>
    </lineage>
</organism>
<keyword evidence="10" id="KW-0902">Two-component regulatory system</keyword>
<keyword evidence="13" id="KW-0175">Coiled coil</keyword>
<feature type="compositionally biased region" description="Polar residues" evidence="14">
    <location>
        <begin position="348"/>
        <end position="375"/>
    </location>
</feature>
<dbReference type="PROSITE" id="PS50109">
    <property type="entry name" value="HIS_KIN"/>
    <property type="match status" value="1"/>
</dbReference>
<keyword evidence="7" id="KW-0547">Nucleotide-binding</keyword>
<feature type="coiled-coil region" evidence="13">
    <location>
        <begin position="817"/>
        <end position="844"/>
    </location>
</feature>
<evidence type="ECO:0000259" key="15">
    <source>
        <dbReference type="PROSITE" id="PS50109"/>
    </source>
</evidence>
<evidence type="ECO:0000256" key="5">
    <source>
        <dbReference type="ARBA" id="ARBA00022553"/>
    </source>
</evidence>
<evidence type="ECO:0000259" key="17">
    <source>
        <dbReference type="PROSITE" id="PS50112"/>
    </source>
</evidence>
<dbReference type="InterPro" id="IPR003594">
    <property type="entry name" value="HATPase_dom"/>
</dbReference>
<evidence type="ECO:0000259" key="16">
    <source>
        <dbReference type="PROSITE" id="PS50110"/>
    </source>
</evidence>
<comment type="catalytic activity">
    <reaction evidence="1">
        <text>ATP + protein L-histidine = ADP + protein N-phospho-L-histidine.</text>
        <dbReference type="EC" id="2.7.13.3"/>
    </reaction>
</comment>
<dbReference type="GeneID" id="55970269"/>
<evidence type="ECO:0000256" key="10">
    <source>
        <dbReference type="ARBA" id="ARBA00023012"/>
    </source>
</evidence>
<dbReference type="SUPFAM" id="SSF47384">
    <property type="entry name" value="Homodimeric domain of signal transducing histidine kinase"/>
    <property type="match status" value="1"/>
</dbReference>
<dbReference type="Gene3D" id="3.30.450.20">
    <property type="entry name" value="PAS domain"/>
    <property type="match status" value="3"/>
</dbReference>
<dbReference type="InterPro" id="IPR036890">
    <property type="entry name" value="HATPase_C_sf"/>
</dbReference>
<dbReference type="PROSITE" id="PS50110">
    <property type="entry name" value="RESPONSE_REGULATORY"/>
    <property type="match status" value="1"/>
</dbReference>
<feature type="region of interest" description="Disordered" evidence="14">
    <location>
        <begin position="1125"/>
        <end position="1150"/>
    </location>
</feature>
<dbReference type="GO" id="GO:1900745">
    <property type="term" value="P:positive regulation of p38MAPK cascade"/>
    <property type="evidence" value="ECO:0007669"/>
    <property type="project" value="UniProtKB-ARBA"/>
</dbReference>
<dbReference type="SUPFAM" id="SSF55785">
    <property type="entry name" value="PYP-like sensor domain (PAS domain)"/>
    <property type="match status" value="2"/>
</dbReference>
<sequence>MVPPQVDPDAGDTRTPETTSATNNVAGPPPDRGPQDEDAALPNGAALPPPTTTPIFAVNLADQDQHMPETDQNSRTTAAADAGPAAPLPHGGPRFVREPLLPDTRSRSSSQSPLRLAMPSISPGQLAFSALQYLPVPTLVLNNLKTVVLANEAIGRMLGIVQNSTDEEDATLTLNRLRGQTLSQVGIDMMQDGRPVWVTWEAFLDQVVRDMGVRAPVGGDSRRSAAGDTTPSTPVLDAGAHPELPRRGSTVRMPQDTVIEVVVSRKGIGKTTFDSRYRSKESEYQVFAKMMISVWELEDRQAYFTLTFTNTQSTPSSLASGRKYIARPSILEAAEKKTISTPPLPLSGPQSAASSSRDATSPSFLSPAATTMSNSPFPPMGPPSVSSRSGTPSILQKMFRMKDALLDNTQMPILAMWKDGSVTYPNKAARRLFSHNANFDSASDGFDLLKYWELWNEDFTERLDVSQYPVSILLRTESPFSGIRCGIYNSKGEKIVFDVLGEVIRDDATGEFLAAVVTGRDITSMTKRITEIQERDEERFRIICDTMPQFVWTATPDGLYDFFNTQWYSYTGLKPEHCLGLRWQAPFHPDDMPESMARWNHSLASGEPYMAEYRCVSKDGEWRWFLARALAVRNKESGEIEKWLGQSRLPPRGPPHAHLLARTDHHRAGTSTDVHESMEAKINAKHTRKQLLSVLAHSQVTIFTADANRQVTMLEGALIWDSTGEELPEDSRWFMGQNVYHVFNRLTQNMADGEKLKFLQPIEDCLDGNIIDEVVTEEHPFNDRWYRTRFLPVNGKRLRDGKETGETYVEGVIGVIMDVTELRIQRQEAEVRLMEKRKALANEAAAKEATRLKSQFLANMSHEIRTPITGVLGMAELLGGTALNEEQTECVDNIHSSATSLLTVINDILDFSKVESGRLDIEEVHFSLSLIVKEVVRMLKFAVEKKSLDFQSDVGSDIADNMVVIGDPGRVRQIITNLLTNSIKFTNQGYVRFSVCKEKETADSIEVKFIVEDTGIGIQEEVRRKLFQPFSQGDASTARRFGGTGLGLTICKNLLDLMHGRITLDSHVGSGTTATFWIPFSKVHGRQEPQLVQSGAIPDRLQTELSVSCNSSEVDLAAINSPASEGMNVPSHYPRRSSYTATPPSFEQDLPRPERAKIHVLVVEDNAVNQKIATKMIKKLGFPVMAAWNGKEALEYLKSSSEGKVRKPDIILMDVQMPVIDGYKCTHLMRHHVPYRALVRNVPIVAMTASAIQGDREKCTRAGMDDYLSKPVAMSMMERMLVRWCLSDRRIQPPLEPSECSEKSEDCKNADIPHVGLEDADGALLAGSDPVTPRPLTTTQQDVELSPFDSPSAPDLAPQVRRPEGEKELSSRLQETKLIDAAGGTPSTIRKDGFPQRPARGEALTEENVNKLRS</sequence>
<dbReference type="CDD" id="cd00130">
    <property type="entry name" value="PAS"/>
    <property type="match status" value="1"/>
</dbReference>
<feature type="modified residue" description="4-aspartylphosphate" evidence="12">
    <location>
        <position position="1214"/>
    </location>
</feature>
<dbReference type="Proteomes" id="UP000749293">
    <property type="component" value="Unassembled WGS sequence"/>
</dbReference>
<dbReference type="Pfam" id="PF02518">
    <property type="entry name" value="HATPase_c"/>
    <property type="match status" value="1"/>
</dbReference>
<dbReference type="Gene3D" id="1.10.287.130">
    <property type="match status" value="1"/>
</dbReference>
<feature type="region of interest" description="Disordered" evidence="14">
    <location>
        <begin position="336"/>
        <end position="391"/>
    </location>
</feature>
<dbReference type="SMART" id="SM00086">
    <property type="entry name" value="PAC"/>
    <property type="match status" value="2"/>
</dbReference>
<dbReference type="EMBL" id="JAANYQ010000003">
    <property type="protein sequence ID" value="KAF4125202.1"/>
    <property type="molecule type" value="Genomic_DNA"/>
</dbReference>
<dbReference type="Gene3D" id="3.30.565.10">
    <property type="entry name" value="Histidine kinase-like ATPase, C-terminal domain"/>
    <property type="match status" value="1"/>
</dbReference>
<dbReference type="FunFam" id="3.30.565.10:FF:000010">
    <property type="entry name" value="Sensor histidine kinase RcsC"/>
    <property type="match status" value="1"/>
</dbReference>
<dbReference type="InterPro" id="IPR003661">
    <property type="entry name" value="HisK_dim/P_dom"/>
</dbReference>
<dbReference type="FunFam" id="1.10.287.130:FF:000002">
    <property type="entry name" value="Two-component osmosensing histidine kinase"/>
    <property type="match status" value="1"/>
</dbReference>
<dbReference type="SUPFAM" id="SSF52172">
    <property type="entry name" value="CheY-like"/>
    <property type="match status" value="1"/>
</dbReference>
<dbReference type="InterPro" id="IPR035965">
    <property type="entry name" value="PAS-like_dom_sf"/>
</dbReference>
<dbReference type="GO" id="GO:0009365">
    <property type="term" value="C:protein histidine kinase complex"/>
    <property type="evidence" value="ECO:0007669"/>
    <property type="project" value="UniProtKB-ARBA"/>
</dbReference>
<dbReference type="GO" id="GO:0005886">
    <property type="term" value="C:plasma membrane"/>
    <property type="evidence" value="ECO:0007669"/>
    <property type="project" value="TreeGrafter"/>
</dbReference>
<dbReference type="PANTHER" id="PTHR43047:SF74">
    <property type="entry name" value="HISTIDINE KINASE-RELATED"/>
    <property type="match status" value="1"/>
</dbReference>
<name>A0A9P4YZ56_9HYPO</name>
<dbReference type="Pfam" id="PF08447">
    <property type="entry name" value="PAS_3"/>
    <property type="match status" value="1"/>
</dbReference>
<feature type="region of interest" description="Disordered" evidence="14">
    <location>
        <begin position="1323"/>
        <end position="1414"/>
    </location>
</feature>
<dbReference type="SUPFAM" id="SSF55874">
    <property type="entry name" value="ATPase domain of HSP90 chaperone/DNA topoisomerase II/histidine kinase"/>
    <property type="match status" value="1"/>
</dbReference>
<accession>A0A9P4YZ56</accession>
<dbReference type="SMART" id="SM00091">
    <property type="entry name" value="PAS"/>
    <property type="match status" value="2"/>
</dbReference>
<dbReference type="SMART" id="SM00387">
    <property type="entry name" value="HATPase_c"/>
    <property type="match status" value="1"/>
</dbReference>
<dbReference type="InterPro" id="IPR011006">
    <property type="entry name" value="CheY-like_superfamily"/>
</dbReference>
<dbReference type="GO" id="GO:0005524">
    <property type="term" value="F:ATP binding"/>
    <property type="evidence" value="ECO:0007669"/>
    <property type="project" value="UniProtKB-KW"/>
</dbReference>
<keyword evidence="8 18" id="KW-0418">Kinase</keyword>
<dbReference type="SMART" id="SM00448">
    <property type="entry name" value="REC"/>
    <property type="match status" value="1"/>
</dbReference>
<protein>
    <recommendedName>
        <fullName evidence="3">histidine kinase</fullName>
        <ecNumber evidence="3">2.7.13.3</ecNumber>
    </recommendedName>
</protein>
<keyword evidence="19" id="KW-1185">Reference proteome</keyword>
<dbReference type="Pfam" id="PF00072">
    <property type="entry name" value="Response_reg"/>
    <property type="match status" value="1"/>
</dbReference>
<evidence type="ECO:0000256" key="2">
    <source>
        <dbReference type="ARBA" id="ARBA00004496"/>
    </source>
</evidence>
<comment type="caution">
    <text evidence="18">The sequence shown here is derived from an EMBL/GenBank/DDBJ whole genome shotgun (WGS) entry which is preliminary data.</text>
</comment>
<dbReference type="PANTHER" id="PTHR43047">
    <property type="entry name" value="TWO-COMPONENT HISTIDINE PROTEIN KINASE"/>
    <property type="match status" value="1"/>
</dbReference>
<feature type="domain" description="Histidine kinase" evidence="15">
    <location>
        <begin position="859"/>
        <end position="1082"/>
    </location>
</feature>
<dbReference type="FunFam" id="3.30.450.20:FF:000099">
    <property type="entry name" value="Sensory box sensor histidine kinase"/>
    <property type="match status" value="1"/>
</dbReference>
<evidence type="ECO:0000256" key="8">
    <source>
        <dbReference type="ARBA" id="ARBA00022777"/>
    </source>
</evidence>
<dbReference type="SMART" id="SM00388">
    <property type="entry name" value="HisKA"/>
    <property type="match status" value="1"/>
</dbReference>
<gene>
    <name evidence="18" type="ORF">GMORB2_4041</name>
</gene>
<keyword evidence="4" id="KW-0963">Cytoplasm</keyword>
<evidence type="ECO:0000313" key="18">
    <source>
        <dbReference type="EMBL" id="KAF4125202.1"/>
    </source>
</evidence>
<evidence type="ECO:0000313" key="19">
    <source>
        <dbReference type="Proteomes" id="UP000749293"/>
    </source>
</evidence>
<evidence type="ECO:0000256" key="6">
    <source>
        <dbReference type="ARBA" id="ARBA00022679"/>
    </source>
</evidence>
<dbReference type="RefSeq" id="XP_035323854.1">
    <property type="nucleotide sequence ID" value="XM_035466017.1"/>
</dbReference>
<comment type="subcellular location">
    <subcellularLocation>
        <location evidence="2">Cytoplasm</location>
    </subcellularLocation>
</comment>
<feature type="region of interest" description="Disordered" evidence="14">
    <location>
        <begin position="1"/>
        <end position="115"/>
    </location>
</feature>
<dbReference type="GO" id="GO:0009927">
    <property type="term" value="F:histidine phosphotransfer kinase activity"/>
    <property type="evidence" value="ECO:0007669"/>
    <property type="project" value="TreeGrafter"/>
</dbReference>
<feature type="compositionally biased region" description="Low complexity" evidence="14">
    <location>
        <begin position="78"/>
        <end position="93"/>
    </location>
</feature>
<dbReference type="Gene3D" id="3.40.50.2300">
    <property type="match status" value="1"/>
</dbReference>
<evidence type="ECO:0000256" key="9">
    <source>
        <dbReference type="ARBA" id="ARBA00022840"/>
    </source>
</evidence>
<keyword evidence="6" id="KW-0808">Transferase</keyword>
<evidence type="ECO:0000256" key="1">
    <source>
        <dbReference type="ARBA" id="ARBA00000085"/>
    </source>
</evidence>
<feature type="compositionally biased region" description="Polar residues" evidence="14">
    <location>
        <begin position="16"/>
        <end position="25"/>
    </location>
</feature>
<proteinExistence type="predicted"/>
<comment type="function">
    <text evidence="11">Involved in the control of the SAPK-dependent transcriptional response to peroxide stress. Regulates sty1 activity.</text>
</comment>
<dbReference type="InterPro" id="IPR001610">
    <property type="entry name" value="PAC"/>
</dbReference>
<dbReference type="OrthoDB" id="60033at2759"/>
<evidence type="ECO:0000256" key="7">
    <source>
        <dbReference type="ARBA" id="ARBA00022741"/>
    </source>
</evidence>
<dbReference type="CDD" id="cd17546">
    <property type="entry name" value="REC_hyHK_CKI1_RcsC-like"/>
    <property type="match status" value="1"/>
</dbReference>
<dbReference type="Pfam" id="PF00512">
    <property type="entry name" value="HisKA"/>
    <property type="match status" value="1"/>
</dbReference>
<dbReference type="GO" id="GO:0000155">
    <property type="term" value="F:phosphorelay sensor kinase activity"/>
    <property type="evidence" value="ECO:0007669"/>
    <property type="project" value="InterPro"/>
</dbReference>
<evidence type="ECO:0000256" key="11">
    <source>
        <dbReference type="ARBA" id="ARBA00054109"/>
    </source>
</evidence>
<keyword evidence="9" id="KW-0067">ATP-binding</keyword>
<feature type="domain" description="PAS" evidence="17">
    <location>
        <begin position="536"/>
        <end position="606"/>
    </location>
</feature>
<keyword evidence="5 12" id="KW-0597">Phosphoprotein</keyword>
<dbReference type="InterPro" id="IPR004358">
    <property type="entry name" value="Sig_transdc_His_kin-like_C"/>
</dbReference>
<dbReference type="EC" id="2.7.13.3" evidence="3"/>
<evidence type="ECO:0000256" key="13">
    <source>
        <dbReference type="SAM" id="Coils"/>
    </source>
</evidence>
<evidence type="ECO:0000256" key="12">
    <source>
        <dbReference type="PROSITE-ProRule" id="PRU00169"/>
    </source>
</evidence>
<evidence type="ECO:0000256" key="14">
    <source>
        <dbReference type="SAM" id="MobiDB-lite"/>
    </source>
</evidence>
<feature type="domain" description="Response regulatory" evidence="16">
    <location>
        <begin position="1159"/>
        <end position="1285"/>
    </location>
</feature>
<dbReference type="InterPro" id="IPR013655">
    <property type="entry name" value="PAS_fold_3"/>
</dbReference>
<dbReference type="InterPro" id="IPR001789">
    <property type="entry name" value="Sig_transdc_resp-reg_receiver"/>
</dbReference>
<dbReference type="InterPro" id="IPR000014">
    <property type="entry name" value="PAS"/>
</dbReference>
<dbReference type="CDD" id="cd16922">
    <property type="entry name" value="HATPase_EvgS-ArcB-TorS-like"/>
    <property type="match status" value="1"/>
</dbReference>
<dbReference type="InterPro" id="IPR036097">
    <property type="entry name" value="HisK_dim/P_sf"/>
</dbReference>
<evidence type="ECO:0000256" key="3">
    <source>
        <dbReference type="ARBA" id="ARBA00012438"/>
    </source>
</evidence>
<reference evidence="18" key="1">
    <citation type="submission" date="2020-03" db="EMBL/GenBank/DDBJ databases">
        <title>Site-based positive gene gene selection in Geosmithia morbida across the United States reveals a broad range of putative effectors and factors for local host and environmental adapation.</title>
        <authorList>
            <person name="Onufrak A."/>
            <person name="Murdoch R.W."/>
            <person name="Gazis R."/>
            <person name="Huff M."/>
            <person name="Staton M."/>
            <person name="Klingeman W."/>
            <person name="Hadziabdic D."/>
        </authorList>
    </citation>
    <scope>NUCLEOTIDE SEQUENCE</scope>
    <source>
        <strain evidence="18">1262</strain>
    </source>
</reference>
<dbReference type="InterPro" id="IPR005467">
    <property type="entry name" value="His_kinase_dom"/>
</dbReference>
<evidence type="ECO:0000256" key="4">
    <source>
        <dbReference type="ARBA" id="ARBA00022490"/>
    </source>
</evidence>
<feature type="region of interest" description="Disordered" evidence="14">
    <location>
        <begin position="215"/>
        <end position="249"/>
    </location>
</feature>
<dbReference type="PROSITE" id="PS50112">
    <property type="entry name" value="PAS"/>
    <property type="match status" value="1"/>
</dbReference>
<dbReference type="GO" id="GO:0005737">
    <property type="term" value="C:cytoplasm"/>
    <property type="evidence" value="ECO:0007669"/>
    <property type="project" value="UniProtKB-SubCell"/>
</dbReference>
<feature type="compositionally biased region" description="Basic and acidic residues" evidence="14">
    <location>
        <begin position="1361"/>
        <end position="1378"/>
    </location>
</feature>
<dbReference type="NCBIfam" id="TIGR00229">
    <property type="entry name" value="sensory_box"/>
    <property type="match status" value="1"/>
</dbReference>
<dbReference type="PRINTS" id="PR00344">
    <property type="entry name" value="BCTRLSENSOR"/>
</dbReference>